<dbReference type="GO" id="GO:0003723">
    <property type="term" value="F:RNA binding"/>
    <property type="evidence" value="ECO:0007669"/>
    <property type="project" value="TreeGrafter"/>
</dbReference>
<dbReference type="Pfam" id="PF00400">
    <property type="entry name" value="WD40"/>
    <property type="match status" value="2"/>
</dbReference>
<dbReference type="OrthoDB" id="8883818at2759"/>
<dbReference type="GO" id="GO:0030686">
    <property type="term" value="C:90S preribosome"/>
    <property type="evidence" value="ECO:0007669"/>
    <property type="project" value="InterPro"/>
</dbReference>
<proteinExistence type="predicted"/>
<evidence type="ECO:0000313" key="2">
    <source>
        <dbReference type="EMBL" id="PSR71305.1"/>
    </source>
</evidence>
<dbReference type="SUPFAM" id="SSF50998">
    <property type="entry name" value="Quinoprotein alcohol dehydrogenase-like"/>
    <property type="match status" value="2"/>
</dbReference>
<evidence type="ECO:0000313" key="3">
    <source>
        <dbReference type="Proteomes" id="UP000186601"/>
    </source>
</evidence>
<dbReference type="PANTHER" id="PTHR44163">
    <property type="entry name" value="U3 SMALL NUCLEOLAR RNA-ASSOCIATED PROTEIN 4 HOMOLOG"/>
    <property type="match status" value="1"/>
</dbReference>
<accession>A0A2R6NG01</accession>
<comment type="caution">
    <text evidence="2">The sequence shown here is derived from an EMBL/GenBank/DDBJ whole genome shotgun (WGS) entry which is preliminary data.</text>
</comment>
<reference evidence="2 3" key="1">
    <citation type="submission" date="2018-02" db="EMBL/GenBank/DDBJ databases">
        <title>Genome sequence of the basidiomycete white-rot fungus Phlebia centrifuga.</title>
        <authorList>
            <person name="Granchi Z."/>
            <person name="Peng M."/>
            <person name="de Vries R.P."/>
            <person name="Hilden K."/>
            <person name="Makela M.R."/>
            <person name="Grigoriev I."/>
            <person name="Riley R."/>
        </authorList>
    </citation>
    <scope>NUCLEOTIDE SEQUENCE [LARGE SCALE GENOMIC DNA]</scope>
    <source>
        <strain evidence="2 3">FBCC195</strain>
    </source>
</reference>
<dbReference type="Gene3D" id="2.130.10.10">
    <property type="entry name" value="YVTN repeat-like/Quinoprotein amine dehydrogenase"/>
    <property type="match status" value="3"/>
</dbReference>
<protein>
    <submittedName>
        <fullName evidence="2">Uncharacterized protein</fullName>
    </submittedName>
</protein>
<dbReference type="InterPro" id="IPR015943">
    <property type="entry name" value="WD40/YVTN_repeat-like_dom_sf"/>
</dbReference>
<feature type="compositionally biased region" description="Basic and acidic residues" evidence="1">
    <location>
        <begin position="204"/>
        <end position="213"/>
    </location>
</feature>
<gene>
    <name evidence="2" type="ORF">PHLCEN_2v12819</name>
</gene>
<evidence type="ECO:0000256" key="1">
    <source>
        <dbReference type="SAM" id="MobiDB-lite"/>
    </source>
</evidence>
<dbReference type="Proteomes" id="UP000186601">
    <property type="component" value="Unassembled WGS sequence"/>
</dbReference>
<feature type="compositionally biased region" description="Acidic residues" evidence="1">
    <location>
        <begin position="214"/>
        <end position="223"/>
    </location>
</feature>
<dbReference type="SMART" id="SM00320">
    <property type="entry name" value="WD40"/>
    <property type="match status" value="7"/>
</dbReference>
<dbReference type="STRING" id="98765.A0A2R6NG01"/>
<name>A0A2R6NG01_9APHY</name>
<keyword evidence="3" id="KW-1185">Reference proteome</keyword>
<dbReference type="EMBL" id="MLYV02001289">
    <property type="protein sequence ID" value="PSR71305.1"/>
    <property type="molecule type" value="Genomic_DNA"/>
</dbReference>
<dbReference type="GO" id="GO:0034455">
    <property type="term" value="C:t-UTP complex"/>
    <property type="evidence" value="ECO:0007669"/>
    <property type="project" value="TreeGrafter"/>
</dbReference>
<organism evidence="2 3">
    <name type="scientific">Hermanssonia centrifuga</name>
    <dbReference type="NCBI Taxonomy" id="98765"/>
    <lineage>
        <taxon>Eukaryota</taxon>
        <taxon>Fungi</taxon>
        <taxon>Dikarya</taxon>
        <taxon>Basidiomycota</taxon>
        <taxon>Agaricomycotina</taxon>
        <taxon>Agaricomycetes</taxon>
        <taxon>Polyporales</taxon>
        <taxon>Meruliaceae</taxon>
        <taxon>Hermanssonia</taxon>
    </lineage>
</organism>
<dbReference type="AlphaFoldDB" id="A0A2R6NG01"/>
<dbReference type="GO" id="GO:0032040">
    <property type="term" value="C:small-subunit processome"/>
    <property type="evidence" value="ECO:0007669"/>
    <property type="project" value="TreeGrafter"/>
</dbReference>
<feature type="region of interest" description="Disordered" evidence="1">
    <location>
        <begin position="203"/>
        <end position="223"/>
    </location>
</feature>
<dbReference type="GO" id="GO:0000462">
    <property type="term" value="P:maturation of SSU-rRNA from tricistronic rRNA transcript (SSU-rRNA, 5.8S rRNA, LSU-rRNA)"/>
    <property type="evidence" value="ECO:0007669"/>
    <property type="project" value="InterPro"/>
</dbReference>
<dbReference type="PANTHER" id="PTHR44163:SF1">
    <property type="entry name" value="U3 SMALL NUCLEOLAR RNA-ASSOCIATED PROTEIN 4 HOMOLOG"/>
    <property type="match status" value="1"/>
</dbReference>
<dbReference type="InterPro" id="IPR001680">
    <property type="entry name" value="WD40_rpt"/>
</dbReference>
<dbReference type="InterPro" id="IPR011047">
    <property type="entry name" value="Quinoprotein_ADH-like_sf"/>
</dbReference>
<sequence length="881" mass="96459">MGEASTLSVHRCRFVDFTPSAITALAFPPLPLPSLKGKKSAVVQKALKVGTLAVGRANGNIELCEWSASEHDLQAPQGWVVRKTIPGPFQSNVDSLAFTLRNPDQLSSDETPSLADLRLFSAGGGSELAEWDLERLCIRRTIPSQGGSIWCISPNPASTVLAIGCEDGAVRLLSLEHDTLTHLRRLDRVKSRILSIAWGPPVPRDTKNFPKPDEDSDDDDEDDWKDSWLVAGCSDSSVRKWDVASGRVGDRMGTDKMRGERTLVWAVGVLGDGTIVSGDSLGMVKFWDSRTSTQLQTFQAHGADVLCLTISPEGTAVYTSGVDQKVFQFTHVKTQQAGVTESSLLSRSPSRWVQSVSRRLHSHDVRALAIWPPYSPLPAPHRRQFPLDIAPVLASGGLDMSVVVTPAALPASTMTKVINPLSTSNVATYEDAYHRRLAYSSGPFNATALHLARQARLLLCMRDSSISLFKISPKKVPATSEDGSDLPELSEGGWEPVLDMDLNVNTNLVASAISDNGEWIVVSDWYEAKLFHMETLPSGELKPTRIKDFASILQAHLPNTPASTGASSFNFTPDSSKLIMTSAMSAYVLVIDLTTKPRVLRRFDHHRMRNVVLGDRVMKGRKNSVVGEDVEMADAGGAAGSDESDADENVLLAKPFVATVTRTAVSPDGQWLATSDDRCRTHVFNLDSIQHHCTLPSFPQPAHALSFDSTSPSILVLGLANNTIQVYDVESRTFPLWSRELTNCLPQRFTHLHDTILGVTFDLGERAVPRSALFWGATWLCRVQLDAGVGWGGFEKKRRWGGKRISTRQPKFSLATGPNLVSLTEDTAEKTPQNFKMVTHYRPIIFVDFIAPSELVVVERPLVDVLAKLPPAFFKPKYGAT</sequence>
<dbReference type="InterPro" id="IPR046351">
    <property type="entry name" value="UTP4"/>
</dbReference>